<dbReference type="GO" id="GO:0016020">
    <property type="term" value="C:membrane"/>
    <property type="evidence" value="ECO:0007669"/>
    <property type="project" value="UniProtKB-SubCell"/>
</dbReference>
<evidence type="ECO:0000259" key="11">
    <source>
        <dbReference type="Pfam" id="PF00999"/>
    </source>
</evidence>
<dbReference type="InterPro" id="IPR006016">
    <property type="entry name" value="UspA"/>
</dbReference>
<dbReference type="SUPFAM" id="SSF52402">
    <property type="entry name" value="Adenine nucleotide alpha hydrolases-like"/>
    <property type="match status" value="2"/>
</dbReference>
<dbReference type="GO" id="GO:1902600">
    <property type="term" value="P:proton transmembrane transport"/>
    <property type="evidence" value="ECO:0007669"/>
    <property type="project" value="InterPro"/>
</dbReference>
<feature type="transmembrane region" description="Helical" evidence="9">
    <location>
        <begin position="334"/>
        <end position="357"/>
    </location>
</feature>
<keyword evidence="8 9" id="KW-0472">Membrane</keyword>
<feature type="transmembrane region" description="Helical" evidence="9">
    <location>
        <begin position="303"/>
        <end position="322"/>
    </location>
</feature>
<dbReference type="PANTHER" id="PTHR43562:SF4">
    <property type="entry name" value="NA(+)_H(+) ANTIPORTER NHAS5"/>
    <property type="match status" value="1"/>
</dbReference>
<evidence type="ECO:0000256" key="2">
    <source>
        <dbReference type="ARBA" id="ARBA00005551"/>
    </source>
</evidence>
<evidence type="ECO:0000256" key="9">
    <source>
        <dbReference type="SAM" id="Phobius"/>
    </source>
</evidence>
<reference evidence="12 13" key="1">
    <citation type="journal article" date="2014" name="Appl. Environ. Microbiol.">
        <title>Elucidation of insertion elements encoded on plasmids and in vitro construction of shuttle vectors from the toxic cyanobacterium Planktothrix.</title>
        <authorList>
            <person name="Christiansen G."/>
            <person name="Goesmann A."/>
            <person name="Kurmayer R."/>
        </authorList>
    </citation>
    <scope>NUCLEOTIDE SEQUENCE [LARGE SCALE GENOMIC DNA]</scope>
    <source>
        <strain evidence="12 13">NIVA-CYA 126/8</strain>
    </source>
</reference>
<keyword evidence="13" id="KW-1185">Reference proteome</keyword>
<dbReference type="eggNOG" id="COG0589">
    <property type="taxonomic scope" value="Bacteria"/>
</dbReference>
<evidence type="ECO:0000256" key="1">
    <source>
        <dbReference type="ARBA" id="ARBA00004141"/>
    </source>
</evidence>
<keyword evidence="6 9" id="KW-1133">Transmembrane helix</keyword>
<dbReference type="HOGENOM" id="CLU_017738_0_0_3"/>
<dbReference type="InterPro" id="IPR006153">
    <property type="entry name" value="Cation/H_exchanger_TM"/>
</dbReference>
<dbReference type="Gene3D" id="1.20.1530.20">
    <property type="match status" value="1"/>
</dbReference>
<keyword evidence="3" id="KW-0813">Transport</keyword>
<feature type="transmembrane region" description="Helical" evidence="9">
    <location>
        <begin position="35"/>
        <end position="53"/>
    </location>
</feature>
<evidence type="ECO:0000313" key="12">
    <source>
        <dbReference type="EMBL" id="KEI69148.1"/>
    </source>
</evidence>
<protein>
    <submittedName>
        <fullName evidence="12">Uncharacterized protein</fullName>
    </submittedName>
</protein>
<dbReference type="InterPro" id="IPR038770">
    <property type="entry name" value="Na+/solute_symporter_sf"/>
</dbReference>
<dbReference type="PATRIC" id="fig|388467.6.peg.4444"/>
<dbReference type="Pfam" id="PF00582">
    <property type="entry name" value="Usp"/>
    <property type="match status" value="2"/>
</dbReference>
<proteinExistence type="inferred from homology"/>
<sequence length="691" mass="75386">MSQFLNWLPDSPIVSFTILLLVSLAIPPWFERLRLPGLVGLLIAGVALGPNGLHLLEPTSETMKLFSDIGKVYLLFVAGLEIDLEQFHKNKHRSLGFGLATFIVPLITGMLVAFAFGFGLNSAILMGSILSSHTPIGYPIIQRLGLVEAESVVVTIGATVFTDISALFVLAICVSINAGEFTFQGLIWQFSLLGIYSAIVLLGFSRLGKIYFQRTGDDESNQFLFVLMVLFVASVGAQIIKVDMIVGAFLAGLAINEVVGNSPVKEKVEFLGSVLFIPFFFVAMGLLLNVPVFISTLINSSELTLSIVLGLIGSKFIAAWIAKKLYRYNWDETMVMWSLSLPQVAATLAATLVGLQVGLLTEAIFNSVIVMMVVTSTLGPLLTQKFAPKLRLTIPLLETSESLLWWENRSQVSIAESASLFRVVVPVSNPNTERYLIEMAALIARHESGGIIPLSIATQAQIHLDEPKLQLALINSRILLNQALKVGREFNVETKPQVRIDSDVATGIVRTACEQNASLIIMGWSQNTGLRTRLFGNLIDSVFWSSHCPVAVMDLLKEPLAIKTILVPVKTLTVQTIRTIRFAQLLADTNQAKITVLHVCSAQAQPEQIATIQGELNQILHNAGPKVQSDLKIISSNNVSAVILSETQQIDLIILRSQRRRTAGGLEVSSVTSAVIHQLPCSMILFGEPHE</sequence>
<keyword evidence="7" id="KW-0406">Ion transport</keyword>
<dbReference type="Proteomes" id="UP000027395">
    <property type="component" value="Chromosome"/>
</dbReference>
<dbReference type="RefSeq" id="WP_042156737.1">
    <property type="nucleotide sequence ID" value="NZ_CM002803.1"/>
</dbReference>
<name>A0A073CN13_PLAA1</name>
<feature type="transmembrane region" description="Helical" evidence="9">
    <location>
        <begin position="363"/>
        <end position="382"/>
    </location>
</feature>
<evidence type="ECO:0000256" key="5">
    <source>
        <dbReference type="ARBA" id="ARBA00022692"/>
    </source>
</evidence>
<evidence type="ECO:0000256" key="3">
    <source>
        <dbReference type="ARBA" id="ARBA00022448"/>
    </source>
</evidence>
<comment type="similarity">
    <text evidence="2">Belongs to the monovalent cation:proton antiporter 2 (CPA2) transporter (TC 2.A.37) family.</text>
</comment>
<dbReference type="InterPro" id="IPR014729">
    <property type="entry name" value="Rossmann-like_a/b/a_fold"/>
</dbReference>
<dbReference type="Gene3D" id="3.40.50.620">
    <property type="entry name" value="HUPs"/>
    <property type="match status" value="2"/>
</dbReference>
<dbReference type="EMBL" id="CM002803">
    <property type="protein sequence ID" value="KEI69148.1"/>
    <property type="molecule type" value="Genomic_DNA"/>
</dbReference>
<dbReference type="AlphaFoldDB" id="A0A073CN13"/>
<dbReference type="GO" id="GO:0015297">
    <property type="term" value="F:antiporter activity"/>
    <property type="evidence" value="ECO:0007669"/>
    <property type="project" value="UniProtKB-KW"/>
</dbReference>
<evidence type="ECO:0000256" key="6">
    <source>
        <dbReference type="ARBA" id="ARBA00022989"/>
    </source>
</evidence>
<organism evidence="12 13">
    <name type="scientific">Planktothrix agardhii (strain NIVA-CYA 126/8)</name>
    <dbReference type="NCBI Taxonomy" id="388467"/>
    <lineage>
        <taxon>Bacteria</taxon>
        <taxon>Bacillati</taxon>
        <taxon>Cyanobacteriota</taxon>
        <taxon>Cyanophyceae</taxon>
        <taxon>Oscillatoriophycideae</taxon>
        <taxon>Oscillatoriales</taxon>
        <taxon>Microcoleaceae</taxon>
        <taxon>Planktothrix</taxon>
    </lineage>
</organism>
<keyword evidence="5 9" id="KW-0812">Transmembrane</keyword>
<feature type="transmembrane region" description="Helical" evidence="9">
    <location>
        <begin position="12"/>
        <end position="30"/>
    </location>
</feature>
<feature type="transmembrane region" description="Helical" evidence="9">
    <location>
        <begin position="96"/>
        <end position="118"/>
    </location>
</feature>
<comment type="subcellular location">
    <subcellularLocation>
        <location evidence="1">Membrane</location>
        <topology evidence="1">Multi-pass membrane protein</topology>
    </subcellularLocation>
</comment>
<evidence type="ECO:0000256" key="7">
    <source>
        <dbReference type="ARBA" id="ARBA00023065"/>
    </source>
</evidence>
<feature type="transmembrane region" description="Helical" evidence="9">
    <location>
        <begin position="186"/>
        <end position="204"/>
    </location>
</feature>
<feature type="transmembrane region" description="Helical" evidence="9">
    <location>
        <begin position="274"/>
        <end position="297"/>
    </location>
</feature>
<gene>
    <name evidence="12" type="ORF">A19Y_4504</name>
</gene>
<feature type="domain" description="UspA" evidence="10">
    <location>
        <begin position="422"/>
        <end position="552"/>
    </location>
</feature>
<keyword evidence="4" id="KW-0050">Antiport</keyword>
<dbReference type="eggNOG" id="COG0475">
    <property type="taxonomic scope" value="Bacteria"/>
</dbReference>
<evidence type="ECO:0000313" key="13">
    <source>
        <dbReference type="Proteomes" id="UP000027395"/>
    </source>
</evidence>
<evidence type="ECO:0000256" key="8">
    <source>
        <dbReference type="ARBA" id="ARBA00023136"/>
    </source>
</evidence>
<evidence type="ECO:0000259" key="10">
    <source>
        <dbReference type="Pfam" id="PF00582"/>
    </source>
</evidence>
<feature type="transmembrane region" description="Helical" evidence="9">
    <location>
        <begin position="152"/>
        <end position="174"/>
    </location>
</feature>
<feature type="transmembrane region" description="Helical" evidence="9">
    <location>
        <begin position="224"/>
        <end position="253"/>
    </location>
</feature>
<accession>A0A073CN13</accession>
<dbReference type="STRING" id="388467.A19Y_4504"/>
<evidence type="ECO:0000256" key="4">
    <source>
        <dbReference type="ARBA" id="ARBA00022449"/>
    </source>
</evidence>
<dbReference type="Pfam" id="PF00999">
    <property type="entry name" value="Na_H_Exchanger"/>
    <property type="match status" value="1"/>
</dbReference>
<feature type="domain" description="Cation/H+ exchanger transmembrane" evidence="11">
    <location>
        <begin position="23"/>
        <end position="382"/>
    </location>
</feature>
<dbReference type="PANTHER" id="PTHR43562">
    <property type="entry name" value="NAPA-TYPE SODIUM/HYDROGEN ANTIPORTER"/>
    <property type="match status" value="1"/>
</dbReference>
<feature type="domain" description="UspA" evidence="10">
    <location>
        <begin position="562"/>
        <end position="685"/>
    </location>
</feature>